<name>A0A076FC37_9BACT</name>
<dbReference type="InterPro" id="IPR001173">
    <property type="entry name" value="Glyco_trans_2-like"/>
</dbReference>
<dbReference type="Proteomes" id="UP000028486">
    <property type="component" value="Chromosome"/>
</dbReference>
<proteinExistence type="inferred from homology"/>
<dbReference type="STRING" id="1244531.CIG2463D_1608"/>
<dbReference type="Gene3D" id="3.90.550.10">
    <property type="entry name" value="Spore Coat Polysaccharide Biosynthesis Protein SpsA, Chain A"/>
    <property type="match status" value="1"/>
</dbReference>
<dbReference type="KEGG" id="caj:CIG1485E_1415"/>
<dbReference type="OrthoDB" id="9815923at2"/>
<dbReference type="SUPFAM" id="SSF53448">
    <property type="entry name" value="Nucleotide-diphospho-sugar transferases"/>
    <property type="match status" value="1"/>
</dbReference>
<dbReference type="AlphaFoldDB" id="A0A076FC37"/>
<dbReference type="HOGENOM" id="CLU_065962_1_0_7"/>
<dbReference type="InterPro" id="IPR029044">
    <property type="entry name" value="Nucleotide-diphossugar_trans"/>
</dbReference>
<dbReference type="GO" id="GO:0016740">
    <property type="term" value="F:transferase activity"/>
    <property type="evidence" value="ECO:0007669"/>
    <property type="project" value="UniProtKB-KW"/>
</dbReference>
<dbReference type="CDD" id="cd02511">
    <property type="entry name" value="Beta4Glucosyltransferase"/>
    <property type="match status" value="1"/>
</dbReference>
<accession>A0A076FC37</accession>
<reference evidence="4" key="1">
    <citation type="journal article" date="2014" name="Genome Announc.">
        <title>Complete Genome Sequence of Campylobacter iguaniorum Strain 1485ET, Isolated from a Bearded Dragon (Pogona vitticeps).</title>
        <authorList>
            <person name="Gilbert M.J."/>
            <person name="Miller W.G."/>
            <person name="Yee E."/>
            <person name="Kik M."/>
            <person name="Wagenaar J.A."/>
            <person name="Duim B."/>
        </authorList>
    </citation>
    <scope>NUCLEOTIDE SEQUENCE [LARGE SCALE GENOMIC DNA]</scope>
    <source>
        <strain evidence="4">1485E</strain>
    </source>
</reference>
<feature type="domain" description="Glycosyltransferase 2-like" evidence="2">
    <location>
        <begin position="5"/>
        <end position="134"/>
    </location>
</feature>
<evidence type="ECO:0000259" key="2">
    <source>
        <dbReference type="Pfam" id="PF00535"/>
    </source>
</evidence>
<dbReference type="eggNOG" id="COG0463">
    <property type="taxonomic scope" value="Bacteria"/>
</dbReference>
<keyword evidence="3" id="KW-0808">Transferase</keyword>
<dbReference type="PANTHER" id="PTHR43630:SF2">
    <property type="entry name" value="GLYCOSYLTRANSFERASE"/>
    <property type="match status" value="1"/>
</dbReference>
<sequence>MIKASVYIICQNEEKHIKRCLESVKDFDEIIIVDSGSSDKTLEIASAYTDKIFHQDFLGYAKQKEFAKNLCSHEWVLNLDADEELSSELKNEIITTIQNDDCDGLEVNIFSKYLGKFPNKLCKAITRIRFFRKNLGSYGAKLVHESISLNGKVKKSKNFIYDHGLTTIQTQIDKINSYSSLRASEKSNKNRSASSLKLIFVFPLAFFKSYIVRRNFLNGKRGFILAVILAFYAFLKEAKLYEQNLNNKKN</sequence>
<protein>
    <submittedName>
        <fullName evidence="3">Glycosyltransferase, family 2</fullName>
    </submittedName>
</protein>
<keyword evidence="4" id="KW-1185">Reference proteome</keyword>
<gene>
    <name evidence="3" type="ORF">CIG1485E_1415</name>
</gene>
<evidence type="ECO:0000313" key="3">
    <source>
        <dbReference type="EMBL" id="AII15238.1"/>
    </source>
</evidence>
<evidence type="ECO:0000256" key="1">
    <source>
        <dbReference type="ARBA" id="ARBA00038494"/>
    </source>
</evidence>
<comment type="similarity">
    <text evidence="1">Belongs to the glycosyltransferase 2 family. WaaE/KdtX subfamily.</text>
</comment>
<evidence type="ECO:0000313" key="4">
    <source>
        <dbReference type="Proteomes" id="UP000028486"/>
    </source>
</evidence>
<organism evidence="3 4">
    <name type="scientific">Campylobacter iguaniorum</name>
    <dbReference type="NCBI Taxonomy" id="1244531"/>
    <lineage>
        <taxon>Bacteria</taxon>
        <taxon>Pseudomonadati</taxon>
        <taxon>Campylobacterota</taxon>
        <taxon>Epsilonproteobacteria</taxon>
        <taxon>Campylobacterales</taxon>
        <taxon>Campylobacteraceae</taxon>
        <taxon>Campylobacter</taxon>
    </lineage>
</organism>
<dbReference type="EMBL" id="CP009043">
    <property type="protein sequence ID" value="AII15238.1"/>
    <property type="molecule type" value="Genomic_DNA"/>
</dbReference>
<dbReference type="PANTHER" id="PTHR43630">
    <property type="entry name" value="POLY-BETA-1,6-N-ACETYL-D-GLUCOSAMINE SYNTHASE"/>
    <property type="match status" value="1"/>
</dbReference>
<dbReference type="Pfam" id="PF00535">
    <property type="entry name" value="Glycos_transf_2"/>
    <property type="match status" value="1"/>
</dbReference>
<dbReference type="RefSeq" id="WP_038454953.1">
    <property type="nucleotide sequence ID" value="NZ_CP009043.1"/>
</dbReference>